<dbReference type="Proteomes" id="UP000623958">
    <property type="component" value="Unassembled WGS sequence"/>
</dbReference>
<dbReference type="Pfam" id="PF17263">
    <property type="entry name" value="DUF5329"/>
    <property type="match status" value="1"/>
</dbReference>
<evidence type="ECO:0000256" key="1">
    <source>
        <dbReference type="SAM" id="SignalP"/>
    </source>
</evidence>
<evidence type="ECO:0000313" key="3">
    <source>
        <dbReference type="Proteomes" id="UP000623958"/>
    </source>
</evidence>
<organism evidence="2 3">
    <name type="scientific">Xanthomonas boreopolis</name>
    <dbReference type="NCBI Taxonomy" id="86183"/>
    <lineage>
        <taxon>Bacteria</taxon>
        <taxon>Pseudomonadati</taxon>
        <taxon>Pseudomonadota</taxon>
        <taxon>Gammaproteobacteria</taxon>
        <taxon>Lysobacterales</taxon>
        <taxon>Lysobacteraceae</taxon>
        <taxon>Xanthomonas</taxon>
    </lineage>
</organism>
<protein>
    <recommendedName>
        <fullName evidence="4">DUF5329 domain-containing protein</fullName>
    </recommendedName>
</protein>
<reference evidence="2" key="1">
    <citation type="journal article" date="2014" name="Int. J. Syst. Evol. Microbiol.">
        <title>Complete genome sequence of Corynebacterium casei LMG S-19264T (=DSM 44701T), isolated from a smear-ripened cheese.</title>
        <authorList>
            <consortium name="US DOE Joint Genome Institute (JGI-PGF)"/>
            <person name="Walter F."/>
            <person name="Albersmeier A."/>
            <person name="Kalinowski J."/>
            <person name="Ruckert C."/>
        </authorList>
    </citation>
    <scope>NUCLEOTIDE SEQUENCE</scope>
    <source>
        <strain evidence="2">JCM 13306</strain>
    </source>
</reference>
<keyword evidence="1" id="KW-0732">Signal</keyword>
<dbReference type="InterPro" id="IPR035242">
    <property type="entry name" value="DUF5329"/>
</dbReference>
<proteinExistence type="predicted"/>
<name>A0A919KGS8_9XANT</name>
<reference evidence="2" key="2">
    <citation type="submission" date="2020-09" db="EMBL/GenBank/DDBJ databases">
        <authorList>
            <person name="Sun Q."/>
            <person name="Ohkuma M."/>
        </authorList>
    </citation>
    <scope>NUCLEOTIDE SEQUENCE</scope>
    <source>
        <strain evidence="2">JCM 13306</strain>
    </source>
</reference>
<evidence type="ECO:0008006" key="4">
    <source>
        <dbReference type="Google" id="ProtNLM"/>
    </source>
</evidence>
<evidence type="ECO:0000313" key="2">
    <source>
        <dbReference type="EMBL" id="GHH46752.1"/>
    </source>
</evidence>
<dbReference type="RefSeq" id="WP_434028365.1">
    <property type="nucleotide sequence ID" value="NZ_BNBA01000001.1"/>
</dbReference>
<comment type="caution">
    <text evidence="2">The sequence shown here is derived from an EMBL/GenBank/DDBJ whole genome shotgun (WGS) entry which is preliminary data.</text>
</comment>
<accession>A0A919KGS8</accession>
<feature type="chain" id="PRO_5037367276" description="DUF5329 domain-containing protein" evidence="1">
    <location>
        <begin position="25"/>
        <end position="129"/>
    </location>
</feature>
<sequence length="129" mass="14304">MNRWRTYGAIVALGALAWTGTAGAEPPAQAQREIRSLMDALPASGCRFQRNGKWYDGGAARDHLQRKYDYLLRRGLVDGPEQFIERAASRSSVSGKAYRVACPGQPERTAAEWFGERLQGLRRHGTVSP</sequence>
<feature type="signal peptide" evidence="1">
    <location>
        <begin position="1"/>
        <end position="24"/>
    </location>
</feature>
<dbReference type="EMBL" id="BNBA01000001">
    <property type="protein sequence ID" value="GHH46752.1"/>
    <property type="molecule type" value="Genomic_DNA"/>
</dbReference>
<dbReference type="AlphaFoldDB" id="A0A919KGS8"/>
<gene>
    <name evidence="2" type="ORF">GCM10009090_02310</name>
</gene>
<keyword evidence="3" id="KW-1185">Reference proteome</keyword>